<dbReference type="SUPFAM" id="SSF48484">
    <property type="entry name" value="Lipoxigenase"/>
    <property type="match status" value="1"/>
</dbReference>
<comment type="caution">
    <text evidence="5">The sequence shown here is derived from an EMBL/GenBank/DDBJ whole genome shotgun (WGS) entry which is preliminary data.</text>
</comment>
<accession>A0A7J0GDF7</accession>
<dbReference type="Proteomes" id="UP000585474">
    <property type="component" value="Unassembled WGS sequence"/>
</dbReference>
<gene>
    <name evidence="5" type="ORF">Acr_20g0006580</name>
</gene>
<dbReference type="Gene3D" id="3.10.450.60">
    <property type="match status" value="1"/>
</dbReference>
<evidence type="ECO:0000313" key="6">
    <source>
        <dbReference type="Proteomes" id="UP000585474"/>
    </source>
</evidence>
<dbReference type="InterPro" id="IPR000907">
    <property type="entry name" value="LipOase"/>
</dbReference>
<dbReference type="OrthoDB" id="1701368at2759"/>
<name>A0A7J0GDF7_9ERIC</name>
<reference evidence="5 6" key="1">
    <citation type="submission" date="2019-07" db="EMBL/GenBank/DDBJ databases">
        <title>De Novo Assembly of kiwifruit Actinidia rufa.</title>
        <authorList>
            <person name="Sugita-Konishi S."/>
            <person name="Sato K."/>
            <person name="Mori E."/>
            <person name="Abe Y."/>
            <person name="Kisaki G."/>
            <person name="Hamano K."/>
            <person name="Suezawa K."/>
            <person name="Otani M."/>
            <person name="Fukuda T."/>
            <person name="Manabe T."/>
            <person name="Gomi K."/>
            <person name="Tabuchi M."/>
            <person name="Akimitsu K."/>
            <person name="Kataoka I."/>
        </authorList>
    </citation>
    <scope>NUCLEOTIDE SEQUENCE [LARGE SCALE GENOMIC DNA]</scope>
    <source>
        <strain evidence="6">cv. Fuchu</strain>
    </source>
</reference>
<evidence type="ECO:0000256" key="1">
    <source>
        <dbReference type="ARBA" id="ARBA00022723"/>
    </source>
</evidence>
<dbReference type="GO" id="GO:0016702">
    <property type="term" value="F:oxidoreductase activity, acting on single donors with incorporation of molecular oxygen, incorporation of two atoms of oxygen"/>
    <property type="evidence" value="ECO:0007669"/>
    <property type="project" value="InterPro"/>
</dbReference>
<evidence type="ECO:0000313" key="5">
    <source>
        <dbReference type="EMBL" id="GFZ08850.1"/>
    </source>
</evidence>
<dbReference type="GO" id="GO:0034440">
    <property type="term" value="P:lipid oxidation"/>
    <property type="evidence" value="ECO:0007669"/>
    <property type="project" value="InterPro"/>
</dbReference>
<keyword evidence="1" id="KW-0479">Metal-binding</keyword>
<dbReference type="AlphaFoldDB" id="A0A7J0GDF7"/>
<keyword evidence="6" id="KW-1185">Reference proteome</keyword>
<dbReference type="GO" id="GO:0046872">
    <property type="term" value="F:metal ion binding"/>
    <property type="evidence" value="ECO:0007669"/>
    <property type="project" value="UniProtKB-KW"/>
</dbReference>
<dbReference type="PROSITE" id="PS51393">
    <property type="entry name" value="LIPOXYGENASE_3"/>
    <property type="match status" value="1"/>
</dbReference>
<evidence type="ECO:0000256" key="3">
    <source>
        <dbReference type="ARBA" id="ARBA00023002"/>
    </source>
</evidence>
<proteinExistence type="predicted"/>
<sequence>MQPPQRPTPAEHVLLRDDGTLKPLAIELNLPHPQGGLHGTTSQVFTPAEPGIGGLVWQLAKAYACVNDSGYHQLISHWYDYVVEHPCSNRAICYCNAQILINASGVVERTVFPAKYAMEMSSVIYKKWNFPEQALPADLLKRPKSGQPLKLGSENSSFYYSTGKSVQCDSELQSWWTELWNEGHGDKKDEPWWPEMKTRTELIQTCTIIIWVASAPHAAVNFGQYPYAGYLLNRPTVSRWFMPEPGTPEYAELESNPKSIYLKTITAQFQTLIGVFLIEILSCHSTDEVYLGPRESWLDCRCTTSRSIQEIWGEADRNRE</sequence>
<evidence type="ECO:0000259" key="4">
    <source>
        <dbReference type="PROSITE" id="PS51393"/>
    </source>
</evidence>
<keyword evidence="3" id="KW-0560">Oxidoreductase</keyword>
<dbReference type="Gene3D" id="1.20.245.10">
    <property type="entry name" value="Lipoxygenase-1, Domain 5"/>
    <property type="match status" value="2"/>
</dbReference>
<evidence type="ECO:0000256" key="2">
    <source>
        <dbReference type="ARBA" id="ARBA00022964"/>
    </source>
</evidence>
<feature type="domain" description="Lipoxygenase" evidence="4">
    <location>
        <begin position="1"/>
        <end position="320"/>
    </location>
</feature>
<protein>
    <submittedName>
        <fullName evidence="5">PLAT/LH2 domain-containing lipoxygenase family protein</fullName>
    </submittedName>
</protein>
<dbReference type="Pfam" id="PF00305">
    <property type="entry name" value="Lipoxygenase"/>
    <property type="match status" value="3"/>
</dbReference>
<dbReference type="InterPro" id="IPR036226">
    <property type="entry name" value="LipOase_C_sf"/>
</dbReference>
<dbReference type="InterPro" id="IPR013819">
    <property type="entry name" value="LipOase_C"/>
</dbReference>
<dbReference type="EMBL" id="BJWL01000020">
    <property type="protein sequence ID" value="GFZ08850.1"/>
    <property type="molecule type" value="Genomic_DNA"/>
</dbReference>
<keyword evidence="2" id="KW-0223">Dioxygenase</keyword>
<dbReference type="PANTHER" id="PTHR11771">
    <property type="entry name" value="LIPOXYGENASE"/>
    <property type="match status" value="1"/>
</dbReference>
<organism evidence="5 6">
    <name type="scientific">Actinidia rufa</name>
    <dbReference type="NCBI Taxonomy" id="165716"/>
    <lineage>
        <taxon>Eukaryota</taxon>
        <taxon>Viridiplantae</taxon>
        <taxon>Streptophyta</taxon>
        <taxon>Embryophyta</taxon>
        <taxon>Tracheophyta</taxon>
        <taxon>Spermatophyta</taxon>
        <taxon>Magnoliopsida</taxon>
        <taxon>eudicotyledons</taxon>
        <taxon>Gunneridae</taxon>
        <taxon>Pentapetalae</taxon>
        <taxon>asterids</taxon>
        <taxon>Ericales</taxon>
        <taxon>Actinidiaceae</taxon>
        <taxon>Actinidia</taxon>
    </lineage>
</organism>